<dbReference type="InterPro" id="IPR051471">
    <property type="entry name" value="Bacterial_PTS_sugar_comp"/>
</dbReference>
<organism evidence="3 4">
    <name type="scientific">Clostridium boliviensis</name>
    <dbReference type="NCBI Taxonomy" id="318465"/>
    <lineage>
        <taxon>Bacteria</taxon>
        <taxon>Bacillati</taxon>
        <taxon>Bacillota</taxon>
        <taxon>Clostridia</taxon>
        <taxon>Eubacteriales</taxon>
        <taxon>Clostridiaceae</taxon>
        <taxon>Clostridium</taxon>
    </lineage>
</organism>
<dbReference type="Pfam" id="PF03610">
    <property type="entry name" value="EIIA-man"/>
    <property type="match status" value="1"/>
</dbReference>
<accession>A0ABU4GK06</accession>
<reference evidence="3 4" key="1">
    <citation type="submission" date="2023-10" db="EMBL/GenBank/DDBJ databases">
        <title>A novel Glycoside Hydrolase 43-Like Enzyme from Clostrdium boliviensis is an Endo-xylanase, and a Candidate for Xylooligosaccharides Production from Different Xylan Substrates.</title>
        <authorList>
            <person name="Alvarez M.T."/>
            <person name="Rocabado-Villegas L.R."/>
            <person name="Salas-Veizaga D.M."/>
            <person name="Linares-Pasten J.A."/>
            <person name="Gudmundsdottir E.E."/>
            <person name="Hreggvidsson G.O."/>
            <person name="Adlercreutz P."/>
            <person name="Nordberg Karlsson E."/>
        </authorList>
    </citation>
    <scope>NUCLEOTIDE SEQUENCE [LARGE SCALE GENOMIC DNA]</scope>
    <source>
        <strain evidence="3 4">E-1</strain>
    </source>
</reference>
<dbReference type="RefSeq" id="WP_318064183.1">
    <property type="nucleotide sequence ID" value="NZ_JAWONS010000148.1"/>
</dbReference>
<dbReference type="PANTHER" id="PTHR33799:SF1">
    <property type="entry name" value="PTS SYSTEM MANNOSE-SPECIFIC EIIAB COMPONENT-RELATED"/>
    <property type="match status" value="1"/>
</dbReference>
<keyword evidence="3" id="KW-0813">Transport</keyword>
<evidence type="ECO:0000256" key="1">
    <source>
        <dbReference type="ARBA" id="ARBA00022679"/>
    </source>
</evidence>
<dbReference type="Proteomes" id="UP001276854">
    <property type="component" value="Unassembled WGS sequence"/>
</dbReference>
<protein>
    <submittedName>
        <fullName evidence="3">PTS sugar transporter subunit IIA</fullName>
    </submittedName>
</protein>
<gene>
    <name evidence="3" type="ORF">RZO55_10170</name>
</gene>
<keyword evidence="4" id="KW-1185">Reference proteome</keyword>
<keyword evidence="3" id="KW-0762">Sugar transport</keyword>
<feature type="domain" description="PTS EIIA type-4" evidence="2">
    <location>
        <begin position="1"/>
        <end position="128"/>
    </location>
</feature>
<dbReference type="SUPFAM" id="SSF53062">
    <property type="entry name" value="PTS system fructose IIA component-like"/>
    <property type="match status" value="1"/>
</dbReference>
<evidence type="ECO:0000259" key="2">
    <source>
        <dbReference type="PROSITE" id="PS51096"/>
    </source>
</evidence>
<dbReference type="InterPro" id="IPR036662">
    <property type="entry name" value="PTS_EIIA_man-typ_sf"/>
</dbReference>
<dbReference type="PANTHER" id="PTHR33799">
    <property type="entry name" value="PTS PERMEASE-RELATED-RELATED"/>
    <property type="match status" value="1"/>
</dbReference>
<keyword evidence="1" id="KW-0808">Transferase</keyword>
<proteinExistence type="predicted"/>
<evidence type="ECO:0000313" key="3">
    <source>
        <dbReference type="EMBL" id="MDW2797939.1"/>
    </source>
</evidence>
<dbReference type="Gene3D" id="3.40.50.510">
    <property type="entry name" value="Phosphotransferase system, mannose-type IIA component"/>
    <property type="match status" value="1"/>
</dbReference>
<sequence>MKLFVSSHGHLASGFQSSMEILYGRCDNLTVFDAYVDERSIKEQLEQFFKTVKDGEQVLLISDLYGSSVNQAMSLFLDRPDTILIAGANLALLIGLAGRERISREELEELIAQSREMLCIVDLEKETISDEEDFF</sequence>
<name>A0ABU4GK06_9CLOT</name>
<evidence type="ECO:0000313" key="4">
    <source>
        <dbReference type="Proteomes" id="UP001276854"/>
    </source>
</evidence>
<dbReference type="InterPro" id="IPR004701">
    <property type="entry name" value="PTS_EIIA_man-typ"/>
</dbReference>
<dbReference type="PROSITE" id="PS51096">
    <property type="entry name" value="PTS_EIIA_TYPE_4"/>
    <property type="match status" value="1"/>
</dbReference>
<dbReference type="EMBL" id="JAWONS010000148">
    <property type="protein sequence ID" value="MDW2797939.1"/>
    <property type="molecule type" value="Genomic_DNA"/>
</dbReference>
<comment type="caution">
    <text evidence="3">The sequence shown here is derived from an EMBL/GenBank/DDBJ whole genome shotgun (WGS) entry which is preliminary data.</text>
</comment>